<evidence type="ECO:0000313" key="5">
    <source>
        <dbReference type="Proteomes" id="UP000240996"/>
    </source>
</evidence>
<protein>
    <submittedName>
        <fullName evidence="4">HK97 family phage major capsid protein</fullName>
    </submittedName>
</protein>
<dbReference type="EMBL" id="PZZN01000003">
    <property type="protein sequence ID" value="PTM44771.1"/>
    <property type="molecule type" value="Genomic_DNA"/>
</dbReference>
<feature type="chain" id="PRO_5015766588" evidence="2">
    <location>
        <begin position="25"/>
        <end position="456"/>
    </location>
</feature>
<dbReference type="SUPFAM" id="SSF56563">
    <property type="entry name" value="Major capsid protein gp5"/>
    <property type="match status" value="1"/>
</dbReference>
<sequence length="456" mass="48792">MKRMNMAALVAVATVLAHPFRTLAAAASTKPEPKLRLTAPTLPAMPRAIAGTVRADGSDPATLIRALNGAFDEFKTTHAREIEEIKAGKTDVLTKDKLDAINATLTELQTAVDDQARINAAAKLGDGAIIGDIKADPDYTKAFKAHMRRGDNASAEVRAAMQKGTDTDGGYLAPIEWDRTIGEKLKKISPMRAESRVITISVAGFKKYFSDRNVGSGWVGETASRPATTTPQIGVLDFVPGELYANPAISQQLLDDAAIDLEEWLGQEVDTEFSRQEGIGFLSGDGANKPYGILTYVTGAANAARHPYGAIKAVNSGDAAKLTGDGFVDLMYDLPSEFAGNAKLYINRQSLGAARKLKDGQGNFLWQPSYALGQPQTLNGAPIVEMPDMPTAGAGNVAALYGDMEATYLVVDRIGIRVLRDPYSNKPFVHFYTTKRVGGGVHNPEPMRALKIAVNA</sequence>
<gene>
    <name evidence="4" type="ORF">C8J24_2981</name>
</gene>
<dbReference type="Proteomes" id="UP000240996">
    <property type="component" value="Unassembled WGS sequence"/>
</dbReference>
<dbReference type="AlphaFoldDB" id="A0A2T4YMZ9"/>
<reference evidence="4 5" key="1">
    <citation type="submission" date="2018-04" db="EMBL/GenBank/DDBJ databases">
        <title>Genomic Encyclopedia of Type Strains, Phase III (KMG-III): the genomes of soil and plant-associated and newly described type strains.</title>
        <authorList>
            <person name="Whitman W."/>
        </authorList>
    </citation>
    <scope>NUCLEOTIDE SEQUENCE [LARGE SCALE GENOMIC DNA]</scope>
    <source>
        <strain evidence="4 5">NW12</strain>
    </source>
</reference>
<dbReference type="NCBIfam" id="TIGR01554">
    <property type="entry name" value="major_cap_HK97"/>
    <property type="match status" value="1"/>
</dbReference>
<evidence type="ECO:0000259" key="3">
    <source>
        <dbReference type="Pfam" id="PF05065"/>
    </source>
</evidence>
<feature type="signal peptide" evidence="2">
    <location>
        <begin position="1"/>
        <end position="24"/>
    </location>
</feature>
<organism evidence="4 5">
    <name type="scientific">Sphingomonas aerolata</name>
    <dbReference type="NCBI Taxonomy" id="185951"/>
    <lineage>
        <taxon>Bacteria</taxon>
        <taxon>Pseudomonadati</taxon>
        <taxon>Pseudomonadota</taxon>
        <taxon>Alphaproteobacteria</taxon>
        <taxon>Sphingomonadales</taxon>
        <taxon>Sphingomonadaceae</taxon>
        <taxon>Sphingomonas</taxon>
    </lineage>
</organism>
<evidence type="ECO:0000256" key="1">
    <source>
        <dbReference type="ARBA" id="ARBA00004328"/>
    </source>
</evidence>
<accession>A0A2T4YMZ9</accession>
<dbReference type="Gene3D" id="3.30.2320.10">
    <property type="entry name" value="hypothetical protein PF0899 domain"/>
    <property type="match status" value="1"/>
</dbReference>
<dbReference type="InterPro" id="IPR024455">
    <property type="entry name" value="Phage_capsid"/>
</dbReference>
<keyword evidence="2" id="KW-0732">Signal</keyword>
<proteinExistence type="predicted"/>
<evidence type="ECO:0000313" key="4">
    <source>
        <dbReference type="EMBL" id="PTM44771.1"/>
    </source>
</evidence>
<dbReference type="Pfam" id="PF05065">
    <property type="entry name" value="Phage_capsid"/>
    <property type="match status" value="1"/>
</dbReference>
<feature type="domain" description="Phage capsid-like C-terminal" evidence="3">
    <location>
        <begin position="169"/>
        <end position="451"/>
    </location>
</feature>
<comment type="subcellular location">
    <subcellularLocation>
        <location evidence="1">Virion</location>
    </subcellularLocation>
</comment>
<comment type="caution">
    <text evidence="4">The sequence shown here is derived from an EMBL/GenBank/DDBJ whole genome shotgun (WGS) entry which is preliminary data.</text>
</comment>
<evidence type="ECO:0000256" key="2">
    <source>
        <dbReference type="SAM" id="SignalP"/>
    </source>
</evidence>
<name>A0A2T4YMZ9_9SPHN</name>
<dbReference type="InterPro" id="IPR054612">
    <property type="entry name" value="Phage_capsid-like_C"/>
</dbReference>
<keyword evidence="5" id="KW-1185">Reference proteome</keyword>